<keyword evidence="2 5" id="KW-0690">Ribosome biogenesis</keyword>
<dbReference type="GO" id="GO:0043022">
    <property type="term" value="F:ribosome binding"/>
    <property type="evidence" value="ECO:0007669"/>
    <property type="project" value="InterPro"/>
</dbReference>
<dbReference type="GO" id="GO:0006364">
    <property type="term" value="P:rRNA processing"/>
    <property type="evidence" value="ECO:0007669"/>
    <property type="project" value="UniProtKB-UniRule"/>
</dbReference>
<dbReference type="Gene3D" id="2.40.30.60">
    <property type="entry name" value="RimM"/>
    <property type="match status" value="1"/>
</dbReference>
<dbReference type="GO" id="GO:0005840">
    <property type="term" value="C:ribosome"/>
    <property type="evidence" value="ECO:0007669"/>
    <property type="project" value="InterPro"/>
</dbReference>
<comment type="domain">
    <text evidence="5">The PRC barrel domain binds ribosomal protein uS19.</text>
</comment>
<evidence type="ECO:0000256" key="4">
    <source>
        <dbReference type="ARBA" id="ARBA00023186"/>
    </source>
</evidence>
<feature type="domain" description="Ribosome maturation factor RimM PRC barrel" evidence="7">
    <location>
        <begin position="110"/>
        <end position="176"/>
    </location>
</feature>
<dbReference type="SUPFAM" id="SSF50447">
    <property type="entry name" value="Translation proteins"/>
    <property type="match status" value="1"/>
</dbReference>
<evidence type="ECO:0000259" key="7">
    <source>
        <dbReference type="Pfam" id="PF24986"/>
    </source>
</evidence>
<evidence type="ECO:0000313" key="8">
    <source>
        <dbReference type="EMBL" id="TQN41848.1"/>
    </source>
</evidence>
<dbReference type="HAMAP" id="MF_00014">
    <property type="entry name" value="Ribosome_mat_RimM"/>
    <property type="match status" value="1"/>
</dbReference>
<dbReference type="InterPro" id="IPR011961">
    <property type="entry name" value="RimM"/>
</dbReference>
<evidence type="ECO:0000256" key="5">
    <source>
        <dbReference type="HAMAP-Rule" id="MF_00014"/>
    </source>
</evidence>
<dbReference type="AlphaFoldDB" id="A0A543PCN7"/>
<keyword evidence="1 5" id="KW-0963">Cytoplasm</keyword>
<dbReference type="GO" id="GO:0042274">
    <property type="term" value="P:ribosomal small subunit biogenesis"/>
    <property type="evidence" value="ECO:0007669"/>
    <property type="project" value="UniProtKB-UniRule"/>
</dbReference>
<dbReference type="InterPro" id="IPR011033">
    <property type="entry name" value="PRC_barrel-like_sf"/>
</dbReference>
<dbReference type="PANTHER" id="PTHR33692">
    <property type="entry name" value="RIBOSOME MATURATION FACTOR RIMM"/>
    <property type="match status" value="1"/>
</dbReference>
<evidence type="ECO:0000313" key="9">
    <source>
        <dbReference type="Proteomes" id="UP000319865"/>
    </source>
</evidence>
<reference evidence="8 9" key="1">
    <citation type="submission" date="2019-06" db="EMBL/GenBank/DDBJ databases">
        <title>Sequencing the genomes of 1000 actinobacteria strains.</title>
        <authorList>
            <person name="Klenk H.-P."/>
        </authorList>
    </citation>
    <scope>NUCLEOTIDE SEQUENCE [LARGE SCALE GENOMIC DNA]</scope>
    <source>
        <strain evidence="8 9">DSM 46837</strain>
    </source>
</reference>
<feature type="domain" description="RimM N-terminal" evidence="6">
    <location>
        <begin position="10"/>
        <end position="96"/>
    </location>
</feature>
<dbReference type="InterPro" id="IPR009000">
    <property type="entry name" value="Transl_B-barrel_sf"/>
</dbReference>
<evidence type="ECO:0000256" key="1">
    <source>
        <dbReference type="ARBA" id="ARBA00022490"/>
    </source>
</evidence>
<dbReference type="EMBL" id="VFQE01000001">
    <property type="protein sequence ID" value="TQN41848.1"/>
    <property type="molecule type" value="Genomic_DNA"/>
</dbReference>
<organism evidence="8 9">
    <name type="scientific">Blastococcus colisei</name>
    <dbReference type="NCBI Taxonomy" id="1564162"/>
    <lineage>
        <taxon>Bacteria</taxon>
        <taxon>Bacillati</taxon>
        <taxon>Actinomycetota</taxon>
        <taxon>Actinomycetes</taxon>
        <taxon>Geodermatophilales</taxon>
        <taxon>Geodermatophilaceae</taxon>
        <taxon>Blastococcus</taxon>
    </lineage>
</organism>
<dbReference type="RefSeq" id="WP_246063319.1">
    <property type="nucleotide sequence ID" value="NZ_VFQE01000001.1"/>
</dbReference>
<dbReference type="Proteomes" id="UP000319865">
    <property type="component" value="Unassembled WGS sequence"/>
</dbReference>
<dbReference type="SUPFAM" id="SSF50346">
    <property type="entry name" value="PRC-barrel domain"/>
    <property type="match status" value="1"/>
</dbReference>
<evidence type="ECO:0000256" key="2">
    <source>
        <dbReference type="ARBA" id="ARBA00022517"/>
    </source>
</evidence>
<proteinExistence type="inferred from homology"/>
<comment type="subunit">
    <text evidence="5">Binds ribosomal protein uS19.</text>
</comment>
<comment type="function">
    <text evidence="5">An accessory protein needed during the final step in the assembly of 30S ribosomal subunit, possibly for assembly of the head region. Essential for efficient processing of 16S rRNA. May be needed both before and after RbfA during the maturation of 16S rRNA. It has affinity for free ribosomal 30S subunits but not for 70S ribosomes.</text>
</comment>
<accession>A0A543PCN7</accession>
<comment type="caution">
    <text evidence="8">The sequence shown here is derived from an EMBL/GenBank/DDBJ whole genome shotgun (WGS) entry which is preliminary data.</text>
</comment>
<keyword evidence="4 5" id="KW-0143">Chaperone</keyword>
<name>A0A543PCN7_9ACTN</name>
<evidence type="ECO:0000256" key="3">
    <source>
        <dbReference type="ARBA" id="ARBA00022552"/>
    </source>
</evidence>
<dbReference type="Pfam" id="PF01782">
    <property type="entry name" value="RimM"/>
    <property type="match status" value="1"/>
</dbReference>
<dbReference type="GO" id="GO:0005737">
    <property type="term" value="C:cytoplasm"/>
    <property type="evidence" value="ECO:0007669"/>
    <property type="project" value="UniProtKB-SubCell"/>
</dbReference>
<keyword evidence="3 5" id="KW-0698">rRNA processing</keyword>
<protein>
    <recommendedName>
        <fullName evidence="5">Ribosome maturation factor RimM</fullName>
    </recommendedName>
</protein>
<evidence type="ECO:0000259" key="6">
    <source>
        <dbReference type="Pfam" id="PF01782"/>
    </source>
</evidence>
<dbReference type="InterPro" id="IPR002676">
    <property type="entry name" value="RimM_N"/>
</dbReference>
<dbReference type="Gene3D" id="2.30.30.240">
    <property type="entry name" value="PRC-barrel domain"/>
    <property type="match status" value="1"/>
</dbReference>
<gene>
    <name evidence="5" type="primary">rimM</name>
    <name evidence="8" type="ORF">FHU33_1233</name>
</gene>
<dbReference type="Pfam" id="PF24986">
    <property type="entry name" value="PRC_RimM"/>
    <property type="match status" value="1"/>
</dbReference>
<dbReference type="InterPro" id="IPR056792">
    <property type="entry name" value="PRC_RimM"/>
</dbReference>
<dbReference type="InterPro" id="IPR036976">
    <property type="entry name" value="RimM_N_sf"/>
</dbReference>
<keyword evidence="9" id="KW-1185">Reference proteome</keyword>
<sequence length="179" mass="18914">MTEGSSDTVVVGRIGRPHGVRGLATVEVRTDDPDDRFAPGAVLATDPPKRGPLTVVDKRWHSGTLLLQLAAPSGEVYGTREDVDALRNTLLLVPVADLPEIEDPDSYYDHQLVGLSVRLPDGSAVGEVTAVRHEAQDLLVVRRGDGGEALIPFASAIVPTVDVAGGFLVVDPPEGLLDL</sequence>
<dbReference type="NCBIfam" id="TIGR02273">
    <property type="entry name" value="16S_RimM"/>
    <property type="match status" value="1"/>
</dbReference>
<comment type="similarity">
    <text evidence="5">Belongs to the RimM family.</text>
</comment>
<dbReference type="PANTHER" id="PTHR33692:SF1">
    <property type="entry name" value="RIBOSOME MATURATION FACTOR RIMM"/>
    <property type="match status" value="1"/>
</dbReference>
<comment type="subcellular location">
    <subcellularLocation>
        <location evidence="5">Cytoplasm</location>
    </subcellularLocation>
</comment>